<name>A0A915KRR3_ROMCU</name>
<accession>A0A915KRR3</accession>
<dbReference type="Proteomes" id="UP000887565">
    <property type="component" value="Unplaced"/>
</dbReference>
<organism evidence="1 2">
    <name type="scientific">Romanomermis culicivorax</name>
    <name type="common">Nematode worm</name>
    <dbReference type="NCBI Taxonomy" id="13658"/>
    <lineage>
        <taxon>Eukaryota</taxon>
        <taxon>Metazoa</taxon>
        <taxon>Ecdysozoa</taxon>
        <taxon>Nematoda</taxon>
        <taxon>Enoplea</taxon>
        <taxon>Dorylaimia</taxon>
        <taxon>Mermithida</taxon>
        <taxon>Mermithoidea</taxon>
        <taxon>Mermithidae</taxon>
        <taxon>Romanomermis</taxon>
    </lineage>
</organism>
<protein>
    <submittedName>
        <fullName evidence="2">Uncharacterized protein</fullName>
    </submittedName>
</protein>
<evidence type="ECO:0000313" key="2">
    <source>
        <dbReference type="WBParaSite" id="nRc.2.0.1.t40785-RA"/>
    </source>
</evidence>
<keyword evidence="1" id="KW-1185">Reference proteome</keyword>
<evidence type="ECO:0000313" key="1">
    <source>
        <dbReference type="Proteomes" id="UP000887565"/>
    </source>
</evidence>
<reference evidence="2" key="1">
    <citation type="submission" date="2022-11" db="UniProtKB">
        <authorList>
            <consortium name="WormBaseParasite"/>
        </authorList>
    </citation>
    <scope>IDENTIFICATION</scope>
</reference>
<dbReference type="WBParaSite" id="nRc.2.0.1.t40785-RA">
    <property type="protein sequence ID" value="nRc.2.0.1.t40785-RA"/>
    <property type="gene ID" value="nRc.2.0.1.g40785"/>
</dbReference>
<dbReference type="AlphaFoldDB" id="A0A915KRR3"/>
<proteinExistence type="predicted"/>
<sequence length="98" mass="11470">MYCQKTMRKSTIKWVEFTALKVQIITSSHIDERLLISNIRESKYLLNQFSTLCINIGYIKKIVTLISNHNNIPAFDGRRRIRLSGYFKQFAHVGDNGY</sequence>